<gene>
    <name evidence="1" type="ORF">AGABI1DRAFT_88982</name>
</gene>
<dbReference type="EMBL" id="JH971385">
    <property type="protein sequence ID" value="EKM84244.1"/>
    <property type="molecule type" value="Genomic_DNA"/>
</dbReference>
<keyword evidence="2" id="KW-1185">Reference proteome</keyword>
<dbReference type="GeneID" id="18832301"/>
<evidence type="ECO:0008006" key="3">
    <source>
        <dbReference type="Google" id="ProtNLM"/>
    </source>
</evidence>
<dbReference type="RefSeq" id="XP_007325886.1">
    <property type="nucleotide sequence ID" value="XM_007325824.1"/>
</dbReference>
<protein>
    <recommendedName>
        <fullName evidence="3">HAT C-terminal dimerisation domain-containing protein</fullName>
    </recommendedName>
</protein>
<accession>K5WBG5</accession>
<proteinExistence type="predicted"/>
<dbReference type="KEGG" id="abp:AGABI1DRAFT88982"/>
<dbReference type="Proteomes" id="UP000008493">
    <property type="component" value="Unassembled WGS sequence"/>
</dbReference>
<dbReference type="HOGENOM" id="CLU_1395938_0_0_1"/>
<organism evidence="1 2">
    <name type="scientific">Agaricus bisporus var. burnettii (strain JB137-S8 / ATCC MYA-4627 / FGSC 10392)</name>
    <name type="common">White button mushroom</name>
    <dbReference type="NCBI Taxonomy" id="597362"/>
    <lineage>
        <taxon>Eukaryota</taxon>
        <taxon>Fungi</taxon>
        <taxon>Dikarya</taxon>
        <taxon>Basidiomycota</taxon>
        <taxon>Agaricomycotina</taxon>
        <taxon>Agaricomycetes</taxon>
        <taxon>Agaricomycetidae</taxon>
        <taxon>Agaricales</taxon>
        <taxon>Agaricineae</taxon>
        <taxon>Agaricaceae</taxon>
        <taxon>Agaricus</taxon>
    </lineage>
</organism>
<dbReference type="InParanoid" id="K5WBG5"/>
<dbReference type="AlphaFoldDB" id="K5WBG5"/>
<evidence type="ECO:0000313" key="2">
    <source>
        <dbReference type="Proteomes" id="UP000008493"/>
    </source>
</evidence>
<sequence length="195" mass="22082">MTRAKSPALQQSSCYAVFGEALQCSYHVEFTKGMVYPGGIGKVLDPRYKVAYMRDAHWPSMWVDTAEDLVRETFETYYAPERDLVNEDMLPNPSQQTTSQPKNRFDRFKNYAAGSLLTASSSVDELTRYLRDGNLLTNRRNRLVGQTVRSLLCLGDWISAGIIMNKDIVRAVSGLPDIEGDDEVEMEAGWDRILK</sequence>
<name>K5WBG5_AGABU</name>
<dbReference type="OrthoDB" id="3359487at2759"/>
<reference evidence="2" key="1">
    <citation type="journal article" date="2012" name="Proc. Natl. Acad. Sci. U.S.A.">
        <title>Genome sequence of the button mushroom Agaricus bisporus reveals mechanisms governing adaptation to a humic-rich ecological niche.</title>
        <authorList>
            <person name="Morin E."/>
            <person name="Kohler A."/>
            <person name="Baker A.R."/>
            <person name="Foulongne-Oriol M."/>
            <person name="Lombard V."/>
            <person name="Nagy L.G."/>
            <person name="Ohm R.A."/>
            <person name="Patyshakuliyeva A."/>
            <person name="Brun A."/>
            <person name="Aerts A.L."/>
            <person name="Bailey A.M."/>
            <person name="Billette C."/>
            <person name="Coutinho P.M."/>
            <person name="Deakin G."/>
            <person name="Doddapaneni H."/>
            <person name="Floudas D."/>
            <person name="Grimwood J."/>
            <person name="Hilden K."/>
            <person name="Kuees U."/>
            <person name="LaButti K.M."/>
            <person name="Lapidus A."/>
            <person name="Lindquist E.A."/>
            <person name="Lucas S.M."/>
            <person name="Murat C."/>
            <person name="Riley R.W."/>
            <person name="Salamov A.A."/>
            <person name="Schmutz J."/>
            <person name="Subramanian V."/>
            <person name="Woesten H.A.B."/>
            <person name="Xu J."/>
            <person name="Eastwood D.C."/>
            <person name="Foster G.D."/>
            <person name="Sonnenberg A.S."/>
            <person name="Cullen D."/>
            <person name="de Vries R.P."/>
            <person name="Lundell T."/>
            <person name="Hibbett D.S."/>
            <person name="Henrissat B."/>
            <person name="Burton K.S."/>
            <person name="Kerrigan R.W."/>
            <person name="Challen M.P."/>
            <person name="Grigoriev I.V."/>
            <person name="Martin F."/>
        </authorList>
    </citation>
    <scope>NUCLEOTIDE SEQUENCE [LARGE SCALE GENOMIC DNA]</scope>
    <source>
        <strain evidence="2">JB137-S8 / ATCC MYA-4627 / FGSC 10392</strain>
    </source>
</reference>
<evidence type="ECO:0000313" key="1">
    <source>
        <dbReference type="EMBL" id="EKM84244.1"/>
    </source>
</evidence>